<name>A0AAV6VHD8_9ARAC</name>
<gene>
    <name evidence="2" type="ORF">JTE90_007913</name>
</gene>
<comment type="caution">
    <text evidence="2">The sequence shown here is derived from an EMBL/GenBank/DDBJ whole genome shotgun (WGS) entry which is preliminary data.</text>
</comment>
<evidence type="ECO:0000313" key="3">
    <source>
        <dbReference type="Proteomes" id="UP000827092"/>
    </source>
</evidence>
<keyword evidence="3" id="KW-1185">Reference proteome</keyword>
<dbReference type="EMBL" id="JAFNEN010000074">
    <property type="protein sequence ID" value="KAG8196185.1"/>
    <property type="molecule type" value="Genomic_DNA"/>
</dbReference>
<feature type="region of interest" description="Disordered" evidence="1">
    <location>
        <begin position="489"/>
        <end position="519"/>
    </location>
</feature>
<evidence type="ECO:0000256" key="1">
    <source>
        <dbReference type="SAM" id="MobiDB-lite"/>
    </source>
</evidence>
<dbReference type="AlphaFoldDB" id="A0AAV6VHD8"/>
<dbReference type="InterPro" id="IPR010770">
    <property type="entry name" value="Ecd"/>
</dbReference>
<protein>
    <submittedName>
        <fullName evidence="2">Uncharacterized protein</fullName>
    </submittedName>
</protein>
<organism evidence="2 3">
    <name type="scientific">Oedothorax gibbosus</name>
    <dbReference type="NCBI Taxonomy" id="931172"/>
    <lineage>
        <taxon>Eukaryota</taxon>
        <taxon>Metazoa</taxon>
        <taxon>Ecdysozoa</taxon>
        <taxon>Arthropoda</taxon>
        <taxon>Chelicerata</taxon>
        <taxon>Arachnida</taxon>
        <taxon>Araneae</taxon>
        <taxon>Araneomorphae</taxon>
        <taxon>Entelegynae</taxon>
        <taxon>Araneoidea</taxon>
        <taxon>Linyphiidae</taxon>
        <taxon>Erigoninae</taxon>
        <taxon>Oedothorax</taxon>
    </lineage>
</organism>
<reference evidence="2 3" key="1">
    <citation type="journal article" date="2022" name="Nat. Ecol. Evol.">
        <title>A masculinizing supergene underlies an exaggerated male reproductive morph in a spider.</title>
        <authorList>
            <person name="Hendrickx F."/>
            <person name="De Corte Z."/>
            <person name="Sonet G."/>
            <person name="Van Belleghem S.M."/>
            <person name="Kostlbacher S."/>
            <person name="Vangestel C."/>
        </authorList>
    </citation>
    <scope>NUCLEOTIDE SEQUENCE [LARGE SCALE GENOMIC DNA]</scope>
    <source>
        <strain evidence="2">W744_W776</strain>
    </source>
</reference>
<dbReference type="Proteomes" id="UP000827092">
    <property type="component" value="Unassembled WGS sequence"/>
</dbReference>
<sequence length="631" mass="71567">MAASHNLSENTVIYRLFCSNNGENSNNVSHQALELLSEDYLSKISGFLHRYIWQNDPFNLRIVDSVAESYPSHLEGISSFEDNIEDEWFIVYLLFYLSERDKNLVIQIQDNDGDFLLIEAAEHLPKWLNPDTSENRVFIYQGAIHIIPIARSPAEITPLPSGTPNISDALSVLRQYSSSLKVPPAIQEAVKRRIKDYPHKIDENKHRAHCYVPCTVAAILKEDPFLLPHAVKAFYLRDPIDLKACRAMKYFAPETRVMTEVTFTRCLYAQLSSQKFEPDKRTGWNLPEVGKAERKSHELGMKLACGFEILASNVEKMMQDDNTEHDFCNDVRWRRFSRSLKDKGYFRDEVEGSQMHSRLLLQAKDFYLSSLKQDENGNVNPGLKIHKFLRNLTVNYEEMKEAEKTLRPADDDSWMDITPDILDSMLEKMSQEPSEPEVAEAITSGLKSFVQGRSDLEGVEPPQKSKKQKINFDPDAFTDAVNAILDFRIPNSDDDASSSSMSGYSDDDDDDVALSEGNQAKYNVGSKGKMLAEMKDYLDDMDRELAKTTIGLSFERLPPRATIEEEDKSHTSAHDQSFDINEAEDDFRPVDVNLTALKNILESYSSQQGMPGPVSSLFSSLGMAMPDNIDS</sequence>
<dbReference type="Pfam" id="PF07093">
    <property type="entry name" value="SGT1"/>
    <property type="match status" value="1"/>
</dbReference>
<dbReference type="PANTHER" id="PTHR13060:SF0">
    <property type="entry name" value="PROTEIN ECDYSONELESS HOMOLOG"/>
    <property type="match status" value="1"/>
</dbReference>
<evidence type="ECO:0000313" key="2">
    <source>
        <dbReference type="EMBL" id="KAG8196185.1"/>
    </source>
</evidence>
<dbReference type="PANTHER" id="PTHR13060">
    <property type="entry name" value="SGT1 PROTEIN HSGT1 SUPPRESSOR OF GCR2"/>
    <property type="match status" value="1"/>
</dbReference>
<proteinExistence type="predicted"/>
<dbReference type="GO" id="GO:0005634">
    <property type="term" value="C:nucleus"/>
    <property type="evidence" value="ECO:0007669"/>
    <property type="project" value="TreeGrafter"/>
</dbReference>
<accession>A0AAV6VHD8</accession>